<accession>A0A0P1GHM8</accession>
<dbReference type="RefSeq" id="WP_058288599.1">
    <property type="nucleotide sequence ID" value="NZ_CYSD01000012.1"/>
</dbReference>
<keyword evidence="3" id="KW-1185">Reference proteome</keyword>
<protein>
    <recommendedName>
        <fullName evidence="1">YjiS-like domain-containing protein</fullName>
    </recommendedName>
</protein>
<reference evidence="2 3" key="1">
    <citation type="submission" date="2015-09" db="EMBL/GenBank/DDBJ databases">
        <authorList>
            <consortium name="Swine Surveillance"/>
        </authorList>
    </citation>
    <scope>NUCLEOTIDE SEQUENCE [LARGE SCALE GENOMIC DNA]</scope>
    <source>
        <strain evidence="2 3">CECT 7557</strain>
    </source>
</reference>
<dbReference type="EMBL" id="CYSD01000012">
    <property type="protein sequence ID" value="CUH75597.1"/>
    <property type="molecule type" value="Genomic_DNA"/>
</dbReference>
<evidence type="ECO:0000313" key="3">
    <source>
        <dbReference type="Proteomes" id="UP000052022"/>
    </source>
</evidence>
<dbReference type="STRING" id="928856.SAMN04488049_103319"/>
<organism evidence="2 3">
    <name type="scientific">Tritonibacter multivorans</name>
    <dbReference type="NCBI Taxonomy" id="928856"/>
    <lineage>
        <taxon>Bacteria</taxon>
        <taxon>Pseudomonadati</taxon>
        <taxon>Pseudomonadota</taxon>
        <taxon>Alphaproteobacteria</taxon>
        <taxon>Rhodobacterales</taxon>
        <taxon>Paracoccaceae</taxon>
        <taxon>Tritonibacter</taxon>
    </lineage>
</organism>
<dbReference type="InterPro" id="IPR009506">
    <property type="entry name" value="YjiS-like"/>
</dbReference>
<dbReference type="OrthoDB" id="8116725at2"/>
<sequence length="65" mass="6801">MAAIETNRPAFGATGLTGRIGALLAQAEAAVAAWSDTRATRKALSGLTERELNDIGLTRDDLQAM</sequence>
<feature type="domain" description="YjiS-like" evidence="1">
    <location>
        <begin position="29"/>
        <end position="62"/>
    </location>
</feature>
<evidence type="ECO:0000259" key="1">
    <source>
        <dbReference type="Pfam" id="PF06568"/>
    </source>
</evidence>
<dbReference type="Pfam" id="PF06568">
    <property type="entry name" value="YjiS-like"/>
    <property type="match status" value="1"/>
</dbReference>
<dbReference type="Proteomes" id="UP000052022">
    <property type="component" value="Unassembled WGS sequence"/>
</dbReference>
<proteinExistence type="predicted"/>
<evidence type="ECO:0000313" key="2">
    <source>
        <dbReference type="EMBL" id="CUH75597.1"/>
    </source>
</evidence>
<dbReference type="AlphaFoldDB" id="A0A0P1GHM8"/>
<name>A0A0P1GHM8_9RHOB</name>
<gene>
    <name evidence="2" type="ORF">TRM7557_00466</name>
</gene>